<name>A0A0C3KDZ1_9AGAM</name>
<evidence type="ECO:0000256" key="1">
    <source>
        <dbReference type="SAM" id="MobiDB-lite"/>
    </source>
</evidence>
<keyword evidence="3" id="KW-1185">Reference proteome</keyword>
<feature type="region of interest" description="Disordered" evidence="1">
    <location>
        <begin position="29"/>
        <end position="55"/>
    </location>
</feature>
<proteinExistence type="predicted"/>
<dbReference type="HOGENOM" id="CLU_991088_0_0_1"/>
<gene>
    <name evidence="2" type="ORF">M407DRAFT_11279</name>
</gene>
<dbReference type="AlphaFoldDB" id="A0A0C3KDZ1"/>
<feature type="compositionally biased region" description="Polar residues" evidence="1">
    <location>
        <begin position="40"/>
        <end position="54"/>
    </location>
</feature>
<evidence type="ECO:0000313" key="2">
    <source>
        <dbReference type="EMBL" id="KIO19673.1"/>
    </source>
</evidence>
<dbReference type="EMBL" id="KN823209">
    <property type="protein sequence ID" value="KIO19673.1"/>
    <property type="molecule type" value="Genomic_DNA"/>
</dbReference>
<feature type="compositionally biased region" description="Polar residues" evidence="1">
    <location>
        <begin position="97"/>
        <end position="124"/>
    </location>
</feature>
<dbReference type="Proteomes" id="UP000054248">
    <property type="component" value="Unassembled WGS sequence"/>
</dbReference>
<sequence>MLREREAGFAADGRLRWVTFQNPIREMLGIEPTADREPPTAQNHSNSEETSNTLLPLGTSLAPFVQLRCAFMRILKKAAAATKSVAEQVLRPRKAAQRTSTAGAANPDSAGSGSPSLNDKSSPVGQRDKSAANPKEPTTNPWVYLSVPVRSGGKRTGDRRAMSDLVKILQRPVGDSMHLTGWVPRGERCLRTSLGGDTFARRSSNGGEHARRDRDAAPSFWSKIRVAHDGGLPFNPQPDELPDWKPLSRVGHALRLATCAQAQYLTLWCCVLKAKLETDNV</sequence>
<reference evidence="3" key="2">
    <citation type="submission" date="2015-01" db="EMBL/GenBank/DDBJ databases">
        <title>Evolutionary Origins and Diversification of the Mycorrhizal Mutualists.</title>
        <authorList>
            <consortium name="DOE Joint Genome Institute"/>
            <consortium name="Mycorrhizal Genomics Consortium"/>
            <person name="Kohler A."/>
            <person name="Kuo A."/>
            <person name="Nagy L.G."/>
            <person name="Floudas D."/>
            <person name="Copeland A."/>
            <person name="Barry K.W."/>
            <person name="Cichocki N."/>
            <person name="Veneault-Fourrey C."/>
            <person name="LaButti K."/>
            <person name="Lindquist E.A."/>
            <person name="Lipzen A."/>
            <person name="Lundell T."/>
            <person name="Morin E."/>
            <person name="Murat C."/>
            <person name="Riley R."/>
            <person name="Ohm R."/>
            <person name="Sun H."/>
            <person name="Tunlid A."/>
            <person name="Henrissat B."/>
            <person name="Grigoriev I.V."/>
            <person name="Hibbett D.S."/>
            <person name="Martin F."/>
        </authorList>
    </citation>
    <scope>NUCLEOTIDE SEQUENCE [LARGE SCALE GENOMIC DNA]</scope>
    <source>
        <strain evidence="3">MUT 4182</strain>
    </source>
</reference>
<protein>
    <submittedName>
        <fullName evidence="2">Uncharacterized protein</fullName>
    </submittedName>
</protein>
<feature type="region of interest" description="Disordered" evidence="1">
    <location>
        <begin position="83"/>
        <end position="159"/>
    </location>
</feature>
<organism evidence="2 3">
    <name type="scientific">Tulasnella calospora MUT 4182</name>
    <dbReference type="NCBI Taxonomy" id="1051891"/>
    <lineage>
        <taxon>Eukaryota</taxon>
        <taxon>Fungi</taxon>
        <taxon>Dikarya</taxon>
        <taxon>Basidiomycota</taxon>
        <taxon>Agaricomycotina</taxon>
        <taxon>Agaricomycetes</taxon>
        <taxon>Cantharellales</taxon>
        <taxon>Tulasnellaceae</taxon>
        <taxon>Tulasnella</taxon>
    </lineage>
</organism>
<evidence type="ECO:0000313" key="3">
    <source>
        <dbReference type="Proteomes" id="UP000054248"/>
    </source>
</evidence>
<accession>A0A0C3KDZ1</accession>
<reference evidence="2 3" key="1">
    <citation type="submission" date="2014-04" db="EMBL/GenBank/DDBJ databases">
        <authorList>
            <consortium name="DOE Joint Genome Institute"/>
            <person name="Kuo A."/>
            <person name="Girlanda M."/>
            <person name="Perotto S."/>
            <person name="Kohler A."/>
            <person name="Nagy L.G."/>
            <person name="Floudas D."/>
            <person name="Copeland A."/>
            <person name="Barry K.W."/>
            <person name="Cichocki N."/>
            <person name="Veneault-Fourrey C."/>
            <person name="LaButti K."/>
            <person name="Lindquist E.A."/>
            <person name="Lipzen A."/>
            <person name="Lundell T."/>
            <person name="Morin E."/>
            <person name="Murat C."/>
            <person name="Sun H."/>
            <person name="Tunlid A."/>
            <person name="Henrissat B."/>
            <person name="Grigoriev I.V."/>
            <person name="Hibbett D.S."/>
            <person name="Martin F."/>
            <person name="Nordberg H.P."/>
            <person name="Cantor M.N."/>
            <person name="Hua S.X."/>
        </authorList>
    </citation>
    <scope>NUCLEOTIDE SEQUENCE [LARGE SCALE GENOMIC DNA]</scope>
    <source>
        <strain evidence="2 3">MUT 4182</strain>
    </source>
</reference>